<dbReference type="CDD" id="cd01097">
    <property type="entry name" value="Tetrahydromethanopterin_reductase"/>
    <property type="match status" value="1"/>
</dbReference>
<dbReference type="Proteomes" id="UP000278886">
    <property type="component" value="Chromosome"/>
</dbReference>
<dbReference type="PANTHER" id="PTHR43244">
    <property type="match status" value="1"/>
</dbReference>
<gene>
    <name evidence="3" type="ORF">D7I47_10110</name>
</gene>
<evidence type="ECO:0000256" key="1">
    <source>
        <dbReference type="SAM" id="MobiDB-lite"/>
    </source>
</evidence>
<evidence type="ECO:0000313" key="4">
    <source>
        <dbReference type="Proteomes" id="UP000278886"/>
    </source>
</evidence>
<keyword evidence="4" id="KW-1185">Reference proteome</keyword>
<dbReference type="SUPFAM" id="SSF51679">
    <property type="entry name" value="Bacterial luciferase-like"/>
    <property type="match status" value="1"/>
</dbReference>
<dbReference type="InterPro" id="IPR011251">
    <property type="entry name" value="Luciferase-like_dom"/>
</dbReference>
<dbReference type="KEGG" id="lyd:D7I47_10110"/>
<dbReference type="InterPro" id="IPR019919">
    <property type="entry name" value="Lucif-like_OxRdtase_MSMEG_2256"/>
</dbReference>
<dbReference type="EC" id="1.-.-.-" evidence="3"/>
<dbReference type="GO" id="GO:0016705">
    <property type="term" value="F:oxidoreductase activity, acting on paired donors, with incorporation or reduction of molecular oxygen"/>
    <property type="evidence" value="ECO:0007669"/>
    <property type="project" value="InterPro"/>
</dbReference>
<feature type="domain" description="Luciferase-like" evidence="2">
    <location>
        <begin position="19"/>
        <end position="325"/>
    </location>
</feature>
<dbReference type="NCBIfam" id="TIGR03617">
    <property type="entry name" value="F420_MSMEG_2256"/>
    <property type="match status" value="1"/>
</dbReference>
<dbReference type="AlphaFoldDB" id="A0A387BCG3"/>
<dbReference type="PANTHER" id="PTHR43244:SF2">
    <property type="entry name" value="CONSERVED HYPOTHETICAL ALANINE AND PROLINE-RICH PROTEIN"/>
    <property type="match status" value="1"/>
</dbReference>
<dbReference type="Gene3D" id="3.20.20.30">
    <property type="entry name" value="Luciferase-like domain"/>
    <property type="match status" value="1"/>
</dbReference>
<protein>
    <submittedName>
        <fullName evidence="3">TIGR03617 family F420-dependent LLM class oxidoreductase</fullName>
        <ecNumber evidence="3">1.-.-.-</ecNumber>
    </submittedName>
</protein>
<reference evidence="4" key="1">
    <citation type="submission" date="2018-09" db="EMBL/GenBank/DDBJ databases">
        <title>Genome sequencing of strain 2DFWR-13.</title>
        <authorList>
            <person name="Heo J."/>
            <person name="Kim S.-J."/>
            <person name="Kwon S.-W."/>
        </authorList>
    </citation>
    <scope>NUCLEOTIDE SEQUENCE [LARGE SCALE GENOMIC DNA]</scope>
    <source>
        <strain evidence="4">2DFWR-13</strain>
    </source>
</reference>
<organism evidence="3 4">
    <name type="scientific">Protaetiibacter intestinalis</name>
    <dbReference type="NCBI Taxonomy" id="2419774"/>
    <lineage>
        <taxon>Bacteria</taxon>
        <taxon>Bacillati</taxon>
        <taxon>Actinomycetota</taxon>
        <taxon>Actinomycetes</taxon>
        <taxon>Micrococcales</taxon>
        <taxon>Microbacteriaceae</taxon>
        <taxon>Protaetiibacter</taxon>
    </lineage>
</organism>
<name>A0A387BCG3_9MICO</name>
<dbReference type="InterPro" id="IPR050564">
    <property type="entry name" value="F420-G6PD/mer"/>
</dbReference>
<keyword evidence="3" id="KW-0560">Oxidoreductase</keyword>
<proteinExistence type="predicted"/>
<dbReference type="OrthoDB" id="3284378at2"/>
<dbReference type="EMBL" id="CP032630">
    <property type="protein sequence ID" value="AYF98579.1"/>
    <property type="molecule type" value="Genomic_DNA"/>
</dbReference>
<sequence length="354" mass="37587">MRQDGRVSDDATTGTPFLIDAGGDPGTGPRTFADGAAGLEAAGYDGIFAAETKHDPFVALTAAAMRTERVDLMTGIAVAFARNPMTVAETANDLQLVSGGRFILGLGSQVKPHIERRFSMPWSAPAARMREFVGAVRAIWSAWETGEKLAFDGEHYRHTLMTPFFSPGPNPHGTPPIWIAAVGERMTETAGAVADGLLAHTFTTERYLREVTRPALERGAASAGRDAAALGISVPAFVAIGETDEELARAIQATKGQIAFYGSTPDYLPVLALHGWEGVHEKLNAAARRGEWKTMGEHVDDEMLAAFAAVGSPAEVAAQLRARFGGLATRLSFSASYPIRPELAGQLLAALRTA</sequence>
<dbReference type="Pfam" id="PF00296">
    <property type="entry name" value="Bac_luciferase"/>
    <property type="match status" value="1"/>
</dbReference>
<feature type="region of interest" description="Disordered" evidence="1">
    <location>
        <begin position="1"/>
        <end position="29"/>
    </location>
</feature>
<evidence type="ECO:0000259" key="2">
    <source>
        <dbReference type="Pfam" id="PF00296"/>
    </source>
</evidence>
<accession>A0A387BCG3</accession>
<dbReference type="InterPro" id="IPR036661">
    <property type="entry name" value="Luciferase-like_sf"/>
</dbReference>
<evidence type="ECO:0000313" key="3">
    <source>
        <dbReference type="EMBL" id="AYF98579.1"/>
    </source>
</evidence>